<keyword evidence="1" id="KW-0812">Transmembrane</keyword>
<dbReference type="KEGG" id="arf:AR1Y2_0788"/>
<keyword evidence="1" id="KW-1133">Transmembrane helix</keyword>
<reference evidence="2 3" key="1">
    <citation type="submission" date="2019-05" db="EMBL/GenBank/DDBJ databases">
        <title>Complete genome sequencing of Anaerostipes rhamnosivorans.</title>
        <authorList>
            <person name="Bui T.P.N."/>
            <person name="de Vos W.M."/>
        </authorList>
    </citation>
    <scope>NUCLEOTIDE SEQUENCE [LARGE SCALE GENOMIC DNA]</scope>
    <source>
        <strain evidence="2 3">1y2</strain>
    </source>
</reference>
<protein>
    <submittedName>
        <fullName evidence="2">Uncharacterized protein</fullName>
    </submittedName>
</protein>
<keyword evidence="1" id="KW-0472">Membrane</keyword>
<organism evidence="2 3">
    <name type="scientific">Anaerostipes rhamnosivorans</name>
    <dbReference type="NCBI Taxonomy" id="1229621"/>
    <lineage>
        <taxon>Bacteria</taxon>
        <taxon>Bacillati</taxon>
        <taxon>Bacillota</taxon>
        <taxon>Clostridia</taxon>
        <taxon>Lachnospirales</taxon>
        <taxon>Lachnospiraceae</taxon>
        <taxon>Anaerostipes</taxon>
    </lineage>
</organism>
<dbReference type="AlphaFoldDB" id="A0A4P8I9L5"/>
<evidence type="ECO:0000313" key="3">
    <source>
        <dbReference type="Proteomes" id="UP000298653"/>
    </source>
</evidence>
<feature type="transmembrane region" description="Helical" evidence="1">
    <location>
        <begin position="6"/>
        <end position="24"/>
    </location>
</feature>
<dbReference type="InterPro" id="IPR038690">
    <property type="entry name" value="NusG_2_sf"/>
</dbReference>
<name>A0A4P8I9L5_9FIRM</name>
<gene>
    <name evidence="2" type="ORF">AR1Y2_0788</name>
</gene>
<dbReference type="EMBL" id="CP040058">
    <property type="protein sequence ID" value="QCP34242.1"/>
    <property type="molecule type" value="Genomic_DNA"/>
</dbReference>
<dbReference type="Pfam" id="PF07009">
    <property type="entry name" value="NusG_II"/>
    <property type="match status" value="1"/>
</dbReference>
<evidence type="ECO:0000256" key="1">
    <source>
        <dbReference type="SAM" id="Phobius"/>
    </source>
</evidence>
<accession>A0A4P8I9L5</accession>
<evidence type="ECO:0000313" key="2">
    <source>
        <dbReference type="EMBL" id="QCP34242.1"/>
    </source>
</evidence>
<proteinExistence type="predicted"/>
<dbReference type="CDD" id="cd09911">
    <property type="entry name" value="Lin0431_like"/>
    <property type="match status" value="1"/>
</dbReference>
<dbReference type="Proteomes" id="UP000298653">
    <property type="component" value="Chromosome"/>
</dbReference>
<dbReference type="OrthoDB" id="47603at2"/>
<keyword evidence="3" id="KW-1185">Reference proteome</keyword>
<sequence>MKKKDLILIGLVLAAAAAGFLFMYSSKKDGEKAVVTVNGKEVWSGSLSEDAVYTVKSKNGTNVVRIQHKKVSVTKADCRDQICRRHKAIDKTGETIVCLPHKVVVEIKDGTKEKEYDGITN</sequence>
<dbReference type="Gene3D" id="2.60.320.10">
    <property type="entry name" value="N-utilization substance G protein NusG, insert domain"/>
    <property type="match status" value="1"/>
</dbReference>
<dbReference type="RefSeq" id="WP_137327810.1">
    <property type="nucleotide sequence ID" value="NZ_CP040058.1"/>
</dbReference>